<dbReference type="Proteomes" id="UP001385951">
    <property type="component" value="Unassembled WGS sequence"/>
</dbReference>
<organism evidence="3 4">
    <name type="scientific">Cerrena zonata</name>
    <dbReference type="NCBI Taxonomy" id="2478898"/>
    <lineage>
        <taxon>Eukaryota</taxon>
        <taxon>Fungi</taxon>
        <taxon>Dikarya</taxon>
        <taxon>Basidiomycota</taxon>
        <taxon>Agaricomycotina</taxon>
        <taxon>Agaricomycetes</taxon>
        <taxon>Polyporales</taxon>
        <taxon>Cerrenaceae</taxon>
        <taxon>Cerrena</taxon>
    </lineage>
</organism>
<feature type="region of interest" description="Disordered" evidence="1">
    <location>
        <begin position="145"/>
        <end position="177"/>
    </location>
</feature>
<gene>
    <name evidence="3" type="ORF">QCA50_011654</name>
</gene>
<name>A0AAW0G6J9_9APHY</name>
<reference evidence="3 4" key="1">
    <citation type="submission" date="2022-09" db="EMBL/GenBank/DDBJ databases">
        <authorList>
            <person name="Palmer J.M."/>
        </authorList>
    </citation>
    <scope>NUCLEOTIDE SEQUENCE [LARGE SCALE GENOMIC DNA]</scope>
    <source>
        <strain evidence="3 4">DSM 7382</strain>
    </source>
</reference>
<accession>A0AAW0G6J9</accession>
<keyword evidence="2" id="KW-1133">Transmembrane helix</keyword>
<feature type="transmembrane region" description="Helical" evidence="2">
    <location>
        <begin position="91"/>
        <end position="111"/>
    </location>
</feature>
<feature type="compositionally biased region" description="Low complexity" evidence="1">
    <location>
        <begin position="145"/>
        <end position="167"/>
    </location>
</feature>
<protein>
    <submittedName>
        <fullName evidence="3">Uncharacterized protein</fullName>
    </submittedName>
</protein>
<feature type="transmembrane region" description="Helical" evidence="2">
    <location>
        <begin position="61"/>
        <end position="79"/>
    </location>
</feature>
<dbReference type="AlphaFoldDB" id="A0AAW0G6J9"/>
<evidence type="ECO:0000256" key="2">
    <source>
        <dbReference type="SAM" id="Phobius"/>
    </source>
</evidence>
<feature type="compositionally biased region" description="Basic and acidic residues" evidence="1">
    <location>
        <begin position="231"/>
        <end position="244"/>
    </location>
</feature>
<keyword evidence="2" id="KW-0472">Membrane</keyword>
<keyword evidence="2" id="KW-0812">Transmembrane</keyword>
<feature type="region of interest" description="Disordered" evidence="1">
    <location>
        <begin position="230"/>
        <end position="259"/>
    </location>
</feature>
<dbReference type="EMBL" id="JASBNA010000021">
    <property type="protein sequence ID" value="KAK7685291.1"/>
    <property type="molecule type" value="Genomic_DNA"/>
</dbReference>
<keyword evidence="4" id="KW-1185">Reference proteome</keyword>
<evidence type="ECO:0000313" key="3">
    <source>
        <dbReference type="EMBL" id="KAK7685291.1"/>
    </source>
</evidence>
<comment type="caution">
    <text evidence="3">The sequence shown here is derived from an EMBL/GenBank/DDBJ whole genome shotgun (WGS) entry which is preliminary data.</text>
</comment>
<proteinExistence type="predicted"/>
<sequence>MADLPELLDPLLDFLSDRLPPPVYSILETILSHTIQLLSSLFALATSLVTSNPSTWDAEKILPPLITLLISYLALVSFYRTTGWMIRTAFAFVKWGFIFSILGGLAGYVLANGNGYGGNGIGGMFAAGGIVPAIGGMILNMLNGNTNDRGSSGNSRGTRSSRSRTQTKPGSKPKAWDTWDQHQQWQYNANDQNQGSPPDVQQVMSEILGATTKAVKESGWWEAAKSVAGDFAKRAQTDGEERQSRRSSRKTKEKTTRSR</sequence>
<evidence type="ECO:0000256" key="1">
    <source>
        <dbReference type="SAM" id="MobiDB-lite"/>
    </source>
</evidence>
<feature type="transmembrane region" description="Helical" evidence="2">
    <location>
        <begin position="123"/>
        <end position="142"/>
    </location>
</feature>
<evidence type="ECO:0000313" key="4">
    <source>
        <dbReference type="Proteomes" id="UP001385951"/>
    </source>
</evidence>